<keyword evidence="2" id="KW-0812">Transmembrane</keyword>
<gene>
    <name evidence="4" type="ORF">GCM10009544_12190</name>
</gene>
<feature type="compositionally biased region" description="Low complexity" evidence="1">
    <location>
        <begin position="55"/>
        <end position="82"/>
    </location>
</feature>
<feature type="region of interest" description="Disordered" evidence="1">
    <location>
        <begin position="123"/>
        <end position="172"/>
    </location>
</feature>
<proteinExistence type="predicted"/>
<evidence type="ECO:0000313" key="4">
    <source>
        <dbReference type="EMBL" id="GAA0450912.1"/>
    </source>
</evidence>
<feature type="region of interest" description="Disordered" evidence="1">
    <location>
        <begin position="1"/>
        <end position="98"/>
    </location>
</feature>
<feature type="transmembrane region" description="Helical" evidence="2">
    <location>
        <begin position="102"/>
        <end position="123"/>
    </location>
</feature>
<dbReference type="RefSeq" id="WP_344086756.1">
    <property type="nucleotide sequence ID" value="NZ_BAAAHB010000007.1"/>
</dbReference>
<accession>A0ABN0ZKY6</accession>
<keyword evidence="5" id="KW-1185">Reference proteome</keyword>
<feature type="compositionally biased region" description="Basic and acidic residues" evidence="1">
    <location>
        <begin position="21"/>
        <end position="30"/>
    </location>
</feature>
<evidence type="ECO:0000259" key="3">
    <source>
        <dbReference type="PROSITE" id="PS51175"/>
    </source>
</evidence>
<feature type="compositionally biased region" description="Basic and acidic residues" evidence="1">
    <location>
        <begin position="140"/>
        <end position="162"/>
    </location>
</feature>
<dbReference type="InterPro" id="IPR005084">
    <property type="entry name" value="CBM6"/>
</dbReference>
<dbReference type="EMBL" id="BAAAHB010000007">
    <property type="protein sequence ID" value="GAA0450912.1"/>
    <property type="molecule type" value="Genomic_DNA"/>
</dbReference>
<comment type="caution">
    <text evidence="4">The sequence shown here is derived from an EMBL/GenBank/DDBJ whole genome shotgun (WGS) entry which is preliminary data.</text>
</comment>
<dbReference type="Proteomes" id="UP001499895">
    <property type="component" value="Unassembled WGS sequence"/>
</dbReference>
<protein>
    <submittedName>
        <fullName evidence="4">CBM35 domain-containing protein</fullName>
    </submittedName>
</protein>
<name>A0ABN0ZKY6_9ACTN</name>
<feature type="compositionally biased region" description="Polar residues" evidence="1">
    <location>
        <begin position="1"/>
        <end position="11"/>
    </location>
</feature>
<sequence length="307" mass="31796">MTAGNNGTGTPENDDPFAHLYRSEGGDRNTDSGQAAPQPGVPRTSHHQVRPVGSRQYGQQPPRQQPAPHYAAPETLPGGAPRQPAPPQGGHGGGARPNRRGLLIAAIAVVVVVAGGIGAAMVANSGGEKDDAKTSAGAAGDDKPEADEKDKGKEKEPDKKESGNPSAAGLQKRDAASLRLLGGATTAHDVPKAKADGGLYITGLNAAGAGVEWEVEVKSAGQYRLDVSYGVPGKDGQLTVTANSDPGRPIRMDNFGGTSESDWAKGYGWKNTWSLVELKQGKNKIKLSCESGNKCDVVLDQLSIRKG</sequence>
<feature type="domain" description="CBM6" evidence="3">
    <location>
        <begin position="171"/>
        <end position="305"/>
    </location>
</feature>
<dbReference type="PROSITE" id="PS51175">
    <property type="entry name" value="CBM6"/>
    <property type="match status" value="1"/>
</dbReference>
<dbReference type="InterPro" id="IPR008979">
    <property type="entry name" value="Galactose-bd-like_sf"/>
</dbReference>
<keyword evidence="2" id="KW-0472">Membrane</keyword>
<organism evidence="4 5">
    <name type="scientific">Streptomyces stramineus</name>
    <dbReference type="NCBI Taxonomy" id="173861"/>
    <lineage>
        <taxon>Bacteria</taxon>
        <taxon>Bacillati</taxon>
        <taxon>Actinomycetota</taxon>
        <taxon>Actinomycetes</taxon>
        <taxon>Kitasatosporales</taxon>
        <taxon>Streptomycetaceae</taxon>
        <taxon>Streptomyces</taxon>
    </lineage>
</organism>
<evidence type="ECO:0000313" key="5">
    <source>
        <dbReference type="Proteomes" id="UP001499895"/>
    </source>
</evidence>
<reference evidence="4 5" key="1">
    <citation type="journal article" date="2019" name="Int. J. Syst. Evol. Microbiol.">
        <title>The Global Catalogue of Microorganisms (GCM) 10K type strain sequencing project: providing services to taxonomists for standard genome sequencing and annotation.</title>
        <authorList>
            <consortium name="The Broad Institute Genomics Platform"/>
            <consortium name="The Broad Institute Genome Sequencing Center for Infectious Disease"/>
            <person name="Wu L."/>
            <person name="Ma J."/>
        </authorList>
    </citation>
    <scope>NUCLEOTIDE SEQUENCE [LARGE SCALE GENOMIC DNA]</scope>
    <source>
        <strain evidence="4 5">JCM 10649</strain>
    </source>
</reference>
<evidence type="ECO:0000256" key="2">
    <source>
        <dbReference type="SAM" id="Phobius"/>
    </source>
</evidence>
<keyword evidence="2" id="KW-1133">Transmembrane helix</keyword>
<evidence type="ECO:0000256" key="1">
    <source>
        <dbReference type="SAM" id="MobiDB-lite"/>
    </source>
</evidence>
<dbReference type="SUPFAM" id="SSF49785">
    <property type="entry name" value="Galactose-binding domain-like"/>
    <property type="match status" value="1"/>
</dbReference>
<dbReference type="Gene3D" id="2.60.120.260">
    <property type="entry name" value="Galactose-binding domain-like"/>
    <property type="match status" value="1"/>
</dbReference>